<feature type="signal peptide" evidence="1">
    <location>
        <begin position="1"/>
        <end position="20"/>
    </location>
</feature>
<accession>A0ABS3CTP0</accession>
<keyword evidence="3" id="KW-1185">Reference proteome</keyword>
<sequence length="145" mass="15922">MKYQANVALLVLTVSWSSWAAPQTAPLITGFECADEVKEIIHLIGRGDDPKQFIAQDVQTELSRQQPGSVLTKLHCEGSPELKAATSVDYTSGEKVLSRLSVSFPVQVSVEVNGETVEMAVDQLYLAENLDQTEGRKVTQKFIVK</sequence>
<evidence type="ECO:0000313" key="3">
    <source>
        <dbReference type="Proteomes" id="UP000663992"/>
    </source>
</evidence>
<organism evidence="2 3">
    <name type="scientific">Bowmanella yangjiangensis</name>
    <dbReference type="NCBI Taxonomy" id="2811230"/>
    <lineage>
        <taxon>Bacteria</taxon>
        <taxon>Pseudomonadati</taxon>
        <taxon>Pseudomonadota</taxon>
        <taxon>Gammaproteobacteria</taxon>
        <taxon>Alteromonadales</taxon>
        <taxon>Alteromonadaceae</taxon>
        <taxon>Bowmanella</taxon>
    </lineage>
</organism>
<name>A0ABS3CTP0_9ALTE</name>
<proteinExistence type="predicted"/>
<dbReference type="RefSeq" id="WP_206594263.1">
    <property type="nucleotide sequence ID" value="NZ_JAFKCS010000009.1"/>
</dbReference>
<reference evidence="2 3" key="1">
    <citation type="submission" date="2021-03" db="EMBL/GenBank/DDBJ databases">
        <title>novel species isolated from a fishpond in China.</title>
        <authorList>
            <person name="Lu H."/>
            <person name="Cai Z."/>
        </authorList>
    </citation>
    <scope>NUCLEOTIDE SEQUENCE [LARGE SCALE GENOMIC DNA]</scope>
    <source>
        <strain evidence="2 3">Y57</strain>
    </source>
</reference>
<evidence type="ECO:0000313" key="2">
    <source>
        <dbReference type="EMBL" id="MBN7820430.1"/>
    </source>
</evidence>
<dbReference type="Proteomes" id="UP000663992">
    <property type="component" value="Unassembled WGS sequence"/>
</dbReference>
<comment type="caution">
    <text evidence="2">The sequence shown here is derived from an EMBL/GenBank/DDBJ whole genome shotgun (WGS) entry which is preliminary data.</text>
</comment>
<gene>
    <name evidence="2" type="ORF">J0A65_11175</name>
</gene>
<evidence type="ECO:0000256" key="1">
    <source>
        <dbReference type="SAM" id="SignalP"/>
    </source>
</evidence>
<dbReference type="EMBL" id="JAFKCS010000009">
    <property type="protein sequence ID" value="MBN7820430.1"/>
    <property type="molecule type" value="Genomic_DNA"/>
</dbReference>
<keyword evidence="1" id="KW-0732">Signal</keyword>
<feature type="chain" id="PRO_5046699388" evidence="1">
    <location>
        <begin position="21"/>
        <end position="145"/>
    </location>
</feature>
<protein>
    <submittedName>
        <fullName evidence="2">Uncharacterized protein</fullName>
    </submittedName>
</protein>